<name>A0A848LUZ2_9BACT</name>
<evidence type="ECO:0000313" key="1">
    <source>
        <dbReference type="EMBL" id="NMO21293.1"/>
    </source>
</evidence>
<protein>
    <submittedName>
        <fullName evidence="1">Uncharacterized protein</fullName>
    </submittedName>
</protein>
<dbReference type="EMBL" id="JABBJJ010000310">
    <property type="protein sequence ID" value="NMO21293.1"/>
    <property type="molecule type" value="Genomic_DNA"/>
</dbReference>
<keyword evidence="2" id="KW-1185">Reference proteome</keyword>
<dbReference type="RefSeq" id="WP_169350485.1">
    <property type="nucleotide sequence ID" value="NZ_JABBJJ010000310.1"/>
</dbReference>
<dbReference type="Proteomes" id="UP000518300">
    <property type="component" value="Unassembled WGS sequence"/>
</dbReference>
<sequence>MKAGHVSSWRRMNLPAATGGKRTVAAALEALSARPGFEVSGAAYGDLVEVRGTADAETLAVVTAEVEALVVSAGNKGAHAELAVFPLQGDVGACRVWSSRRRKLVDFPPDAREVQADYRFIQRQLREATAPPPPDPRQERRKRLLEEARGWPERYPVSQTRDFRSWQTNILEFADASARPVLERLGREHADTLVALSREADGSDLKWSAAARALGLSPGDLYPCTTALAVPVILTSKSWRKQLGLSAMELTPVMKALSRIAPDRVPEQQRRQLLRQSLEDARQEAECSLSALARWCEVSKQLGKRPRVECLGEALRLGTRPDADTKYPGFATFARQLMDWCVVPSAVPELRPWSEAEVRGALEELVEAGLPAALRKRIQVAREAVPPYGLKPRPAWELKPKRATKPTLRCEACGATLRPKVELPIPPLTEAHGARTVRIYECDACAEEEPTEEHVRLTVEPRAPRNAPRPEGFTDYPDVYEAKQLRPAEFVLPRYREFLEQQGLGKRRHVQLGGYTHGVYGEEVLIGVRCRHAETLLEFSPLALKLKLGQVRAAVGVCLQAGCKKPGISDELAVY</sequence>
<accession>A0A848LUZ2</accession>
<proteinExistence type="predicted"/>
<gene>
    <name evidence="1" type="ORF">HG543_41550</name>
</gene>
<organism evidence="1 2">
    <name type="scientific">Pyxidicoccus fallax</name>
    <dbReference type="NCBI Taxonomy" id="394095"/>
    <lineage>
        <taxon>Bacteria</taxon>
        <taxon>Pseudomonadati</taxon>
        <taxon>Myxococcota</taxon>
        <taxon>Myxococcia</taxon>
        <taxon>Myxococcales</taxon>
        <taxon>Cystobacterineae</taxon>
        <taxon>Myxococcaceae</taxon>
        <taxon>Pyxidicoccus</taxon>
    </lineage>
</organism>
<dbReference type="AlphaFoldDB" id="A0A848LUZ2"/>
<reference evidence="1 2" key="1">
    <citation type="submission" date="2020-04" db="EMBL/GenBank/DDBJ databases">
        <title>Draft genome of Pyxidicoccus fallax type strain.</title>
        <authorList>
            <person name="Whitworth D.E."/>
        </authorList>
    </citation>
    <scope>NUCLEOTIDE SEQUENCE [LARGE SCALE GENOMIC DNA]</scope>
    <source>
        <strain evidence="1 2">DSM 14698</strain>
    </source>
</reference>
<evidence type="ECO:0000313" key="2">
    <source>
        <dbReference type="Proteomes" id="UP000518300"/>
    </source>
</evidence>
<comment type="caution">
    <text evidence="1">The sequence shown here is derived from an EMBL/GenBank/DDBJ whole genome shotgun (WGS) entry which is preliminary data.</text>
</comment>